<dbReference type="Proteomes" id="UP001190925">
    <property type="component" value="Unassembled WGS sequence"/>
</dbReference>
<reference evidence="1 2" key="2">
    <citation type="journal article" date="2020" name="Cell Rep.">
        <title>Acquisition and Adaptation of Ultra-small Parasitic Reduced Genome Bacteria to Mammalian Hosts.</title>
        <authorList>
            <person name="McLean J.S."/>
            <person name="Bor B."/>
            <person name="Kerns K.A."/>
            <person name="Liu Q."/>
            <person name="To T.T."/>
            <person name="Solden L."/>
            <person name="Hendrickson E.L."/>
            <person name="Wrighton K."/>
            <person name="Shi W."/>
            <person name="He X."/>
        </authorList>
    </citation>
    <scope>NUCLEOTIDE SEQUENCE [LARGE SCALE GENOMIC DNA]</scope>
    <source>
        <strain evidence="1 2">TM7_CMJM_G6_1_HOT_870</strain>
    </source>
</reference>
<sequence length="171" mass="18926">MVFLALPALQRAQRDMARKQAIADIASQIITYYSNTRQFPKAYRGSIKSKDFPLSSFQSSEIEEVIIVDSRERMGVSTSEYYANLSGKFNSLYIGLGGVCQKERYGEEWPAYGIAAGTRSSSLGAKGNGNFAILGYLETGAITSVKYYGHDKYSKLDDGKTLANYCEDFSL</sequence>
<accession>A0ABY0FKM8</accession>
<keyword evidence="2" id="KW-1185">Reference proteome</keyword>
<organism evidence="1 2">
    <name type="scientific">Candidatus Nanogingivalis gingivitcus</name>
    <dbReference type="NCBI Taxonomy" id="2171992"/>
    <lineage>
        <taxon>Bacteria</taxon>
        <taxon>Candidatus Saccharimonadota</taxon>
        <taxon>Candidatus Nanosyncoccalia</taxon>
        <taxon>Candidatus Nanogingivales</taxon>
        <taxon>Candidatus Nanogingivalaceae</taxon>
        <taxon>Candidatus Nanogingivalis</taxon>
    </lineage>
</organism>
<protein>
    <submittedName>
        <fullName evidence="1">Uncharacterized protein</fullName>
    </submittedName>
</protein>
<evidence type="ECO:0000313" key="1">
    <source>
        <dbReference type="EMBL" id="RYC72909.1"/>
    </source>
</evidence>
<proteinExistence type="predicted"/>
<comment type="caution">
    <text evidence="1">The sequence shown here is derived from an EMBL/GenBank/DDBJ whole genome shotgun (WGS) entry which is preliminary data.</text>
</comment>
<evidence type="ECO:0000313" key="2">
    <source>
        <dbReference type="Proteomes" id="UP001190925"/>
    </source>
</evidence>
<reference evidence="1 2" key="1">
    <citation type="journal article" date="2018" name="bioRxiv">
        <title>Evidence of independent acquisition and adaption of ultra-small bacteria to human hosts across the highly diverse yet reduced genomes of the phylum Saccharibacteria.</title>
        <authorList>
            <person name="McLean J.S."/>
            <person name="Bor B."/>
            <person name="To T.T."/>
            <person name="Liu Q."/>
            <person name="Kearns K.A."/>
            <person name="Solden L.M."/>
            <person name="Wrighton K.C."/>
            <person name="He X."/>
            <person name="Shi W."/>
        </authorList>
    </citation>
    <scope>NUCLEOTIDE SEQUENCE [LARGE SCALE GENOMIC DNA]</scope>
    <source>
        <strain evidence="1 2">TM7_CMJM_G6_1_HOT_870</strain>
    </source>
</reference>
<dbReference type="EMBL" id="PRLK01000001">
    <property type="protein sequence ID" value="RYC72909.1"/>
    <property type="molecule type" value="Genomic_DNA"/>
</dbReference>
<gene>
    <name evidence="1" type="ORF">G6CMJM_00001</name>
</gene>
<name>A0ABY0FKM8_9BACT</name>